<organism evidence="9 10">
    <name type="scientific">Solanum stoloniferum</name>
    <dbReference type="NCBI Taxonomy" id="62892"/>
    <lineage>
        <taxon>Eukaryota</taxon>
        <taxon>Viridiplantae</taxon>
        <taxon>Streptophyta</taxon>
        <taxon>Embryophyta</taxon>
        <taxon>Tracheophyta</taxon>
        <taxon>Spermatophyta</taxon>
        <taxon>Magnoliopsida</taxon>
        <taxon>eudicotyledons</taxon>
        <taxon>Gunneridae</taxon>
        <taxon>Pentapetalae</taxon>
        <taxon>asterids</taxon>
        <taxon>lamiids</taxon>
        <taxon>Solanales</taxon>
        <taxon>Solanaceae</taxon>
        <taxon>Solanoideae</taxon>
        <taxon>Solaneae</taxon>
        <taxon>Solanum</taxon>
    </lineage>
</organism>
<dbReference type="Pfam" id="PF00010">
    <property type="entry name" value="HLH"/>
    <property type="match status" value="1"/>
</dbReference>
<protein>
    <recommendedName>
        <fullName evidence="8">BHLH domain-containing protein</fullName>
    </recommendedName>
</protein>
<evidence type="ECO:0000256" key="6">
    <source>
        <dbReference type="SAM" id="Coils"/>
    </source>
</evidence>
<evidence type="ECO:0000313" key="10">
    <source>
        <dbReference type="Proteomes" id="UP001627284"/>
    </source>
</evidence>
<keyword evidence="6" id="KW-0175">Coiled coil</keyword>
<dbReference type="PROSITE" id="PS50888">
    <property type="entry name" value="BHLH"/>
    <property type="match status" value="1"/>
</dbReference>
<dbReference type="Proteomes" id="UP001627284">
    <property type="component" value="Unassembled WGS sequence"/>
</dbReference>
<dbReference type="PANTHER" id="PTHR16223">
    <property type="entry name" value="TRANSCRIPTION FACTOR BHLH83-RELATED"/>
    <property type="match status" value="1"/>
</dbReference>
<sequence>CSTFSFFLFPTCSSLLPPHPTHPPLSLLSSPPPNLNNPIQNNSQMYPSSTSSSSQGSMSHTSTTAGGGGGLTRYGSAPGSFLTTAVESVVNGNHEFASHGSHHSNLGPSRFFPSNLASNSLNSESTSKAKEQSNLQRSIGFNDLTIGGGGGGLPTTSTTPLVRHSSSPARFLNQLATAAGDTGFSVSMGRGSYNSKGGGDSGRGITRLNSQLSFTRQEALSQIAEENEDIEGTSIANGHRKSTHSYASASSFAMGSWEDNNSIMFSVTPSKRAKQISNDMVNGLDDGETQFQFGLSQTALEMASMDRLLHIPEDSVPCKIRAKRGCATHPRSIAERERRTRISGKLKKLQDLVPNMDKQTSYADMLDLAVQHIRTLQDQVQNLNTELENCKCGCKKSSQ</sequence>
<feature type="region of interest" description="Disordered" evidence="7">
    <location>
        <begin position="24"/>
        <end position="71"/>
    </location>
</feature>
<dbReference type="InterPro" id="IPR036638">
    <property type="entry name" value="HLH_DNA-bd_sf"/>
</dbReference>
<evidence type="ECO:0000256" key="1">
    <source>
        <dbReference type="ARBA" id="ARBA00004123"/>
    </source>
</evidence>
<keyword evidence="10" id="KW-1185">Reference proteome</keyword>
<feature type="coiled-coil region" evidence="6">
    <location>
        <begin position="366"/>
        <end position="393"/>
    </location>
</feature>
<gene>
    <name evidence="9" type="ORF">AABB24_016607</name>
</gene>
<keyword evidence="2" id="KW-0805">Transcription regulation</keyword>
<evidence type="ECO:0000256" key="4">
    <source>
        <dbReference type="ARBA" id="ARBA00023163"/>
    </source>
</evidence>
<comment type="subcellular location">
    <subcellularLocation>
        <location evidence="1">Nucleus</location>
    </subcellularLocation>
</comment>
<dbReference type="EMBL" id="JBJKTR010000009">
    <property type="protein sequence ID" value="KAL3360193.1"/>
    <property type="molecule type" value="Genomic_DNA"/>
</dbReference>
<dbReference type="SMART" id="SM00353">
    <property type="entry name" value="HLH"/>
    <property type="match status" value="1"/>
</dbReference>
<evidence type="ECO:0000256" key="2">
    <source>
        <dbReference type="ARBA" id="ARBA00023015"/>
    </source>
</evidence>
<dbReference type="SUPFAM" id="SSF47459">
    <property type="entry name" value="HLH, helix-loop-helix DNA-binding domain"/>
    <property type="match status" value="1"/>
</dbReference>
<keyword evidence="4" id="KW-0804">Transcription</keyword>
<evidence type="ECO:0000256" key="3">
    <source>
        <dbReference type="ARBA" id="ARBA00023125"/>
    </source>
</evidence>
<dbReference type="InterPro" id="IPR011598">
    <property type="entry name" value="bHLH_dom"/>
</dbReference>
<evidence type="ECO:0000256" key="5">
    <source>
        <dbReference type="ARBA" id="ARBA00023242"/>
    </source>
</evidence>
<name>A0ABD2TUQ7_9SOLN</name>
<proteinExistence type="predicted"/>
<evidence type="ECO:0000259" key="8">
    <source>
        <dbReference type="PROSITE" id="PS50888"/>
    </source>
</evidence>
<feature type="non-terminal residue" evidence="9">
    <location>
        <position position="1"/>
    </location>
</feature>
<dbReference type="InterPro" id="IPR045843">
    <property type="entry name" value="IND-like"/>
</dbReference>
<dbReference type="GO" id="GO:0005634">
    <property type="term" value="C:nucleus"/>
    <property type="evidence" value="ECO:0007669"/>
    <property type="project" value="UniProtKB-SubCell"/>
</dbReference>
<dbReference type="PANTHER" id="PTHR16223:SF177">
    <property type="entry name" value="TRANSCRIPTION FACTOR BHLH129"/>
    <property type="match status" value="1"/>
</dbReference>
<feature type="domain" description="BHLH" evidence="8">
    <location>
        <begin position="326"/>
        <end position="376"/>
    </location>
</feature>
<dbReference type="AlphaFoldDB" id="A0ABD2TUQ7"/>
<reference evidence="9 10" key="1">
    <citation type="submission" date="2024-05" db="EMBL/GenBank/DDBJ databases">
        <title>De novo assembly of an allotetraploid wild potato.</title>
        <authorList>
            <person name="Hosaka A.J."/>
        </authorList>
    </citation>
    <scope>NUCLEOTIDE SEQUENCE [LARGE SCALE GENOMIC DNA]</scope>
    <source>
        <tissue evidence="9">Young leaves</tissue>
    </source>
</reference>
<evidence type="ECO:0000313" key="9">
    <source>
        <dbReference type="EMBL" id="KAL3360193.1"/>
    </source>
</evidence>
<dbReference type="GO" id="GO:0000976">
    <property type="term" value="F:transcription cis-regulatory region binding"/>
    <property type="evidence" value="ECO:0007669"/>
    <property type="project" value="UniProtKB-ARBA"/>
</dbReference>
<dbReference type="FunFam" id="4.10.280.10:FF:000021">
    <property type="entry name" value="Transcription factor bHLH130 family"/>
    <property type="match status" value="1"/>
</dbReference>
<dbReference type="Gene3D" id="4.10.280.10">
    <property type="entry name" value="Helix-loop-helix DNA-binding domain"/>
    <property type="match status" value="1"/>
</dbReference>
<keyword evidence="5" id="KW-0539">Nucleus</keyword>
<accession>A0ABD2TUQ7</accession>
<comment type="caution">
    <text evidence="9">The sequence shown here is derived from an EMBL/GenBank/DDBJ whole genome shotgun (WGS) entry which is preliminary data.</text>
</comment>
<keyword evidence="3" id="KW-0238">DNA-binding</keyword>
<evidence type="ECO:0000256" key="7">
    <source>
        <dbReference type="SAM" id="MobiDB-lite"/>
    </source>
</evidence>
<feature type="compositionally biased region" description="Low complexity" evidence="7">
    <location>
        <begin position="36"/>
        <end position="64"/>
    </location>
</feature>